<dbReference type="PROSITE" id="PS50002">
    <property type="entry name" value="SH3"/>
    <property type="match status" value="1"/>
</dbReference>
<keyword evidence="1 2" id="KW-0728">SH3 domain</keyword>
<evidence type="ECO:0000256" key="1">
    <source>
        <dbReference type="ARBA" id="ARBA00022443"/>
    </source>
</evidence>
<feature type="domain" description="SH3" evidence="5">
    <location>
        <begin position="146"/>
        <end position="207"/>
    </location>
</feature>
<proteinExistence type="predicted"/>
<organism evidence="6 7">
    <name type="scientific">Gonapodya prolifera (strain JEL478)</name>
    <name type="common">Monoblepharis prolifera</name>
    <dbReference type="NCBI Taxonomy" id="1344416"/>
    <lineage>
        <taxon>Eukaryota</taxon>
        <taxon>Fungi</taxon>
        <taxon>Fungi incertae sedis</taxon>
        <taxon>Chytridiomycota</taxon>
        <taxon>Chytridiomycota incertae sedis</taxon>
        <taxon>Monoblepharidomycetes</taxon>
        <taxon>Monoblepharidales</taxon>
        <taxon>Gonapodyaceae</taxon>
        <taxon>Gonapodya</taxon>
    </lineage>
</organism>
<feature type="region of interest" description="Disordered" evidence="4">
    <location>
        <begin position="341"/>
        <end position="362"/>
    </location>
</feature>
<keyword evidence="7" id="KW-1185">Reference proteome</keyword>
<accession>A0A139AKG4</accession>
<dbReference type="Gene3D" id="2.30.30.40">
    <property type="entry name" value="SH3 Domains"/>
    <property type="match status" value="1"/>
</dbReference>
<evidence type="ECO:0000256" key="2">
    <source>
        <dbReference type="PROSITE-ProRule" id="PRU00192"/>
    </source>
</evidence>
<dbReference type="InterPro" id="IPR036028">
    <property type="entry name" value="SH3-like_dom_sf"/>
</dbReference>
<keyword evidence="3" id="KW-0175">Coiled coil</keyword>
<dbReference type="OrthoDB" id="5340910at2759"/>
<protein>
    <recommendedName>
        <fullName evidence="5">SH3 domain-containing protein</fullName>
    </recommendedName>
</protein>
<dbReference type="InterPro" id="IPR001452">
    <property type="entry name" value="SH3_domain"/>
</dbReference>
<gene>
    <name evidence="6" type="ORF">M427DRAFT_133451</name>
</gene>
<reference evidence="6 7" key="1">
    <citation type="journal article" date="2015" name="Genome Biol. Evol.">
        <title>Phylogenomic analyses indicate that early fungi evolved digesting cell walls of algal ancestors of land plants.</title>
        <authorList>
            <person name="Chang Y."/>
            <person name="Wang S."/>
            <person name="Sekimoto S."/>
            <person name="Aerts A.L."/>
            <person name="Choi C."/>
            <person name="Clum A."/>
            <person name="LaButti K.M."/>
            <person name="Lindquist E.A."/>
            <person name="Yee Ngan C."/>
            <person name="Ohm R.A."/>
            <person name="Salamov A.A."/>
            <person name="Grigoriev I.V."/>
            <person name="Spatafora J.W."/>
            <person name="Berbee M.L."/>
        </authorList>
    </citation>
    <scope>NUCLEOTIDE SEQUENCE [LARGE SCALE GENOMIC DNA]</scope>
    <source>
        <strain evidence="6 7">JEL478</strain>
    </source>
</reference>
<dbReference type="Gene3D" id="1.20.5.1700">
    <property type="match status" value="1"/>
</dbReference>
<name>A0A139AKG4_GONPJ</name>
<dbReference type="AlphaFoldDB" id="A0A139AKG4"/>
<sequence length="362" mass="37863">MADKILELTARAAAAEAKVVAEMEKAKEAERKGSDLQHTLTALQSLHTTLTHETTSLRSRSTQLDADISTLRQDNTNLRSDMTAARAELASLRSDMATLRGENTTLRNHNAQLLGEINSLRSLAPGSPTGTGGAGQQPPLPRPPTSVRRMMFAIGDYEPREVDEIGFGRGDEIFVNLAFADGWGSGFHTTTQASGHFPLSHVSPDPPTAVFALDRTAPNTTSRMDSLPQFSNVARAKGAPTQDVVGPPGRPAVGAGGANGAGMQGQQQMQQVPPAVAPAADQWRPQPHPLQTGTGVVPGVNGVQGVQGHNPAPVHPAGAGADHRWRTAAQGMPGVGVQGQQVVGRRDDDATARVGDVGGGRV</sequence>
<feature type="region of interest" description="Disordered" evidence="4">
    <location>
        <begin position="122"/>
        <end position="144"/>
    </location>
</feature>
<evidence type="ECO:0000256" key="4">
    <source>
        <dbReference type="SAM" id="MobiDB-lite"/>
    </source>
</evidence>
<evidence type="ECO:0000256" key="3">
    <source>
        <dbReference type="SAM" id="Coils"/>
    </source>
</evidence>
<dbReference type="SUPFAM" id="SSF50044">
    <property type="entry name" value="SH3-domain"/>
    <property type="match status" value="1"/>
</dbReference>
<dbReference type="EMBL" id="KQ965747">
    <property type="protein sequence ID" value="KXS17291.1"/>
    <property type="molecule type" value="Genomic_DNA"/>
</dbReference>
<evidence type="ECO:0000259" key="5">
    <source>
        <dbReference type="PROSITE" id="PS50002"/>
    </source>
</evidence>
<feature type="coiled-coil region" evidence="3">
    <location>
        <begin position="68"/>
        <end position="102"/>
    </location>
</feature>
<evidence type="ECO:0000313" key="7">
    <source>
        <dbReference type="Proteomes" id="UP000070544"/>
    </source>
</evidence>
<dbReference type="Proteomes" id="UP000070544">
    <property type="component" value="Unassembled WGS sequence"/>
</dbReference>
<evidence type="ECO:0000313" key="6">
    <source>
        <dbReference type="EMBL" id="KXS17291.1"/>
    </source>
</evidence>